<dbReference type="EMBL" id="LNIX01000003">
    <property type="protein sequence ID" value="OXA57949.1"/>
    <property type="molecule type" value="Genomic_DNA"/>
</dbReference>
<feature type="region of interest" description="Disordered" evidence="1">
    <location>
        <begin position="86"/>
        <end position="108"/>
    </location>
</feature>
<feature type="region of interest" description="Disordered" evidence="1">
    <location>
        <begin position="748"/>
        <end position="767"/>
    </location>
</feature>
<comment type="caution">
    <text evidence="3">The sequence shown here is derived from an EMBL/GenBank/DDBJ whole genome shotgun (WGS) entry which is preliminary data.</text>
</comment>
<keyword evidence="2" id="KW-0472">Membrane</keyword>
<feature type="compositionally biased region" description="Low complexity" evidence="1">
    <location>
        <begin position="127"/>
        <end position="136"/>
    </location>
</feature>
<keyword evidence="4" id="KW-1185">Reference proteome</keyword>
<evidence type="ECO:0000256" key="2">
    <source>
        <dbReference type="SAM" id="Phobius"/>
    </source>
</evidence>
<evidence type="ECO:0000256" key="1">
    <source>
        <dbReference type="SAM" id="MobiDB-lite"/>
    </source>
</evidence>
<accession>A0A226EKG2</accession>
<feature type="compositionally biased region" description="Polar residues" evidence="1">
    <location>
        <begin position="264"/>
        <end position="281"/>
    </location>
</feature>
<feature type="compositionally biased region" description="Low complexity" evidence="1">
    <location>
        <begin position="400"/>
        <end position="409"/>
    </location>
</feature>
<evidence type="ECO:0000313" key="4">
    <source>
        <dbReference type="Proteomes" id="UP000198287"/>
    </source>
</evidence>
<feature type="compositionally biased region" description="Polar residues" evidence="1">
    <location>
        <begin position="193"/>
        <end position="203"/>
    </location>
</feature>
<feature type="compositionally biased region" description="Low complexity" evidence="1">
    <location>
        <begin position="98"/>
        <end position="108"/>
    </location>
</feature>
<proteinExistence type="predicted"/>
<gene>
    <name evidence="3" type="ORF">Fcan01_07402</name>
</gene>
<name>A0A226EKG2_FOLCA</name>
<feature type="region of interest" description="Disordered" evidence="1">
    <location>
        <begin position="846"/>
        <end position="868"/>
    </location>
</feature>
<feature type="region of interest" description="Disordered" evidence="1">
    <location>
        <begin position="181"/>
        <end position="377"/>
    </location>
</feature>
<dbReference type="Proteomes" id="UP000198287">
    <property type="component" value="Unassembled WGS sequence"/>
</dbReference>
<feature type="region of interest" description="Disordered" evidence="1">
    <location>
        <begin position="393"/>
        <end position="414"/>
    </location>
</feature>
<organism evidence="3 4">
    <name type="scientific">Folsomia candida</name>
    <name type="common">Springtail</name>
    <dbReference type="NCBI Taxonomy" id="158441"/>
    <lineage>
        <taxon>Eukaryota</taxon>
        <taxon>Metazoa</taxon>
        <taxon>Ecdysozoa</taxon>
        <taxon>Arthropoda</taxon>
        <taxon>Hexapoda</taxon>
        <taxon>Collembola</taxon>
        <taxon>Entomobryomorpha</taxon>
        <taxon>Isotomoidea</taxon>
        <taxon>Isotomidae</taxon>
        <taxon>Proisotominae</taxon>
        <taxon>Folsomia</taxon>
    </lineage>
</organism>
<evidence type="ECO:0000313" key="3">
    <source>
        <dbReference type="EMBL" id="OXA57949.1"/>
    </source>
</evidence>
<feature type="transmembrane region" description="Helical" evidence="2">
    <location>
        <begin position="464"/>
        <end position="485"/>
    </location>
</feature>
<keyword evidence="2" id="KW-1133">Transmembrane helix</keyword>
<dbReference type="AlphaFoldDB" id="A0A226EKG2"/>
<feature type="compositionally biased region" description="Polar residues" evidence="1">
    <location>
        <begin position="289"/>
        <end position="299"/>
    </location>
</feature>
<dbReference type="OrthoDB" id="10054572at2759"/>
<feature type="region of interest" description="Disordered" evidence="1">
    <location>
        <begin position="123"/>
        <end position="157"/>
    </location>
</feature>
<reference evidence="3 4" key="1">
    <citation type="submission" date="2015-12" db="EMBL/GenBank/DDBJ databases">
        <title>The genome of Folsomia candida.</title>
        <authorList>
            <person name="Faddeeva A."/>
            <person name="Derks M.F."/>
            <person name="Anvar Y."/>
            <person name="Smit S."/>
            <person name="Van Straalen N."/>
            <person name="Roelofs D."/>
        </authorList>
    </citation>
    <scope>NUCLEOTIDE SEQUENCE [LARGE SCALE GENOMIC DNA]</scope>
    <source>
        <strain evidence="3 4">VU population</strain>
        <tissue evidence="3">Whole body</tissue>
    </source>
</reference>
<feature type="compositionally biased region" description="Low complexity" evidence="1">
    <location>
        <begin position="346"/>
        <end position="363"/>
    </location>
</feature>
<keyword evidence="2" id="KW-0812">Transmembrane</keyword>
<sequence length="880" mass="94890">MKSSRLANVLSEPESCCIVLYDPVNVSGGGGVVDSLNQTHRGPNHPPETEFPGSFSQDGSIRGVGGWDDGGNNNVTNLFALRGNATTSLDRGRGGSVGDVSKSSSSHLGHIHSVDDILLQDEAEQPSSDYSSSSESLHLMQQDGGGSGQDYPPEFEDGRNNVLRRLEEKHRMRHENHRLKVISPHLHNDSSNHHFSINDTSLEGSPDSGPLGESSKNRTKLKPKTQKSLPTFSFPVKAPPTPEPETAEKLPIPFTCQRHVRVGTQKQGSNKDVYQSNNNNPDKGPMGSNHLNSKLNPGTENFDASPEASTTHSSTDDNKHGNDDQQNSLVPRNLWDNGNPRNRRNSPILPSSSSSSSPKSVSSVTTDENLKPGTGLNEQTNVFSFLHASPFPIPEDEGNRNSNNIGSSNHHQPGRRATEIQAAYYLASPFHQSNSFNVSLAKRFQVYKLGCGVKLIEWVDRISGMAFILGFCIIGFVKTCFLVILRTEIREMIEKIQVLELDNPGSPSRSDGKLKDHRLHHVSHPLLAHPHRASTVSANAYNAALPTIKSPEGPSGPNRFSKSYQMRRHSNIIGDRSSQHSQETVNMTLLVTNSDHNGRGGGPCASGGCNNPVSQSDQPKQEKGRSNPNLSNFLLLSRDDYDPISISVPNTAKYLRRSSTCSATAHTGPGGYSYLHYDPDPRPGPSSRFYHHEMATHHHLYHQHCAHGHHTTTTARPRLYTRNMSIGAVVHHPVGGGPSAIGAAMSTLRGGSSGGGESAAGSGNCSFSSRDENEILSASIENVEEVAHAPSIADEDEKDKERREAEIRDWAAATACTDLNSMDGGSATTPTAVVTVSLGDYTKAGFNHSSDSADSNGGGAGRRNGNNNVDIESLLLGTAV</sequence>
<feature type="region of interest" description="Disordered" evidence="1">
    <location>
        <begin position="592"/>
        <end position="631"/>
    </location>
</feature>
<feature type="compositionally biased region" description="Basic and acidic residues" evidence="1">
    <location>
        <begin position="314"/>
        <end position="323"/>
    </location>
</feature>
<protein>
    <submittedName>
        <fullName evidence="3">Uncharacterized protein</fullName>
    </submittedName>
</protein>